<dbReference type="CDD" id="cd03786">
    <property type="entry name" value="GTB_UDP-GlcNAc_2-Epimerase"/>
    <property type="match status" value="1"/>
</dbReference>
<keyword evidence="2" id="KW-0378">Hydrolase</keyword>
<dbReference type="EC" id="3.2.1.183" evidence="2"/>
<dbReference type="EMBL" id="CP035033">
    <property type="protein sequence ID" value="QAB15582.1"/>
    <property type="molecule type" value="Genomic_DNA"/>
</dbReference>
<dbReference type="Proteomes" id="UP000285478">
    <property type="component" value="Chromosome"/>
</dbReference>
<dbReference type="SUPFAM" id="SSF53756">
    <property type="entry name" value="UDP-Glycosyltransferase/glycogen phosphorylase"/>
    <property type="match status" value="1"/>
</dbReference>
<keyword evidence="3" id="KW-1185">Reference proteome</keyword>
<name>A0A410H3S9_9GAMM</name>
<feature type="domain" description="UDP-N-acetylglucosamine 2-epimerase" evidence="1">
    <location>
        <begin position="28"/>
        <end position="373"/>
    </location>
</feature>
<dbReference type="Pfam" id="PF02350">
    <property type="entry name" value="Epimerase_2"/>
    <property type="match status" value="1"/>
</dbReference>
<reference evidence="2 3" key="1">
    <citation type="journal article" date="2018" name="Environ. Microbiol.">
        <title>Genomes of ubiquitous marine and hypersaline Hydrogenovibrio, Thiomicrorhabdus and Thiomicrospira spp. encode a diversity of mechanisms to sustain chemolithoautotrophy in heterogeneous environments.</title>
        <authorList>
            <person name="Scott K.M."/>
            <person name="Williams J."/>
            <person name="Porter C.M.B."/>
            <person name="Russel S."/>
            <person name="Harmer T.L."/>
            <person name="Paul J.H."/>
            <person name="Antonen K.M."/>
            <person name="Bridges M.K."/>
            <person name="Camper G.J."/>
            <person name="Campla C.K."/>
            <person name="Casella L.G."/>
            <person name="Chase E."/>
            <person name="Conrad J.W."/>
            <person name="Cruz M.C."/>
            <person name="Dunlap D.S."/>
            <person name="Duran L."/>
            <person name="Fahsbender E.M."/>
            <person name="Goldsmith D.B."/>
            <person name="Keeley R.F."/>
            <person name="Kondoff M.R."/>
            <person name="Kussy B.I."/>
            <person name="Lane M.K."/>
            <person name="Lawler S."/>
            <person name="Leigh B.A."/>
            <person name="Lewis C."/>
            <person name="Lostal L.M."/>
            <person name="Marking D."/>
            <person name="Mancera P.A."/>
            <person name="McClenthan E.C."/>
            <person name="McIntyre E.A."/>
            <person name="Mine J.A."/>
            <person name="Modi S."/>
            <person name="Moore B.D."/>
            <person name="Morgan W.A."/>
            <person name="Nelson K.M."/>
            <person name="Nguyen K.N."/>
            <person name="Ogburn N."/>
            <person name="Parrino D.G."/>
            <person name="Pedapudi A.D."/>
            <person name="Pelham R.P."/>
            <person name="Preece A.M."/>
            <person name="Rampersad E.A."/>
            <person name="Richardson J.C."/>
            <person name="Rodgers C.M."/>
            <person name="Schaffer B.L."/>
            <person name="Sheridan N.E."/>
            <person name="Solone M.R."/>
            <person name="Staley Z.R."/>
            <person name="Tabuchi M."/>
            <person name="Waide R.J."/>
            <person name="Wanjugi P.W."/>
            <person name="Young S."/>
            <person name="Clum A."/>
            <person name="Daum C."/>
            <person name="Huntemann M."/>
            <person name="Ivanova N."/>
            <person name="Kyrpides N."/>
            <person name="Mikhailova N."/>
            <person name="Palaniappan K."/>
            <person name="Pillay M."/>
            <person name="Reddy T.B.K."/>
            <person name="Shapiro N."/>
            <person name="Stamatis D."/>
            <person name="Varghese N."/>
            <person name="Woyke T."/>
            <person name="Boden R."/>
            <person name="Freyermuth S.K."/>
            <person name="Kerfeld C.A."/>
        </authorList>
    </citation>
    <scope>NUCLEOTIDE SEQUENCE [LARGE SCALE GENOMIC DNA]</scope>
    <source>
        <strain evidence="2 3">JR-2</strain>
    </source>
</reference>
<dbReference type="PANTHER" id="PTHR43174">
    <property type="entry name" value="UDP-N-ACETYLGLUCOSAMINE 2-EPIMERASE"/>
    <property type="match status" value="1"/>
</dbReference>
<dbReference type="InterPro" id="IPR020004">
    <property type="entry name" value="UDP-GlcNAc_Epase"/>
</dbReference>
<proteinExistence type="predicted"/>
<accession>A0A410H3S9</accession>
<dbReference type="GO" id="GO:0004553">
    <property type="term" value="F:hydrolase activity, hydrolyzing O-glycosyl compounds"/>
    <property type="evidence" value="ECO:0007669"/>
    <property type="project" value="InterPro"/>
</dbReference>
<evidence type="ECO:0000313" key="2">
    <source>
        <dbReference type="EMBL" id="QAB15582.1"/>
    </source>
</evidence>
<evidence type="ECO:0000313" key="3">
    <source>
        <dbReference type="Proteomes" id="UP000285478"/>
    </source>
</evidence>
<dbReference type="GO" id="GO:0006047">
    <property type="term" value="P:UDP-N-acetylglucosamine metabolic process"/>
    <property type="evidence" value="ECO:0007669"/>
    <property type="project" value="InterPro"/>
</dbReference>
<organism evidence="2 3">
    <name type="scientific">Hydrogenovibrio thermophilus</name>
    <dbReference type="NCBI Taxonomy" id="265883"/>
    <lineage>
        <taxon>Bacteria</taxon>
        <taxon>Pseudomonadati</taxon>
        <taxon>Pseudomonadota</taxon>
        <taxon>Gammaproteobacteria</taxon>
        <taxon>Thiotrichales</taxon>
        <taxon>Piscirickettsiaceae</taxon>
        <taxon>Hydrogenovibrio</taxon>
    </lineage>
</organism>
<evidence type="ECO:0000259" key="1">
    <source>
        <dbReference type="Pfam" id="PF02350"/>
    </source>
</evidence>
<dbReference type="PANTHER" id="PTHR43174:SF3">
    <property type="entry name" value="UDP-N-ACETYLGLUCOSAMINE 2-EPIMERASE"/>
    <property type="match status" value="1"/>
</dbReference>
<sequence length="397" mass="42592">MIMSDINRIALVTSGRADYGLLKPLWQKLQADALFAPTMIATGSHLVAEQGETISVLKADGIEPLLEVDMALQGDQPSQLAEASGQALARFGRLFEQHDFDLVVILGDRFEMLAVAMAAMLNRLPIAHLHGGEATFGLIDDAVRHSLTKMSALHFVSHDDYARRVIQMGEQPSRVFNVGAIGLDNIVELPLLSSTALQDETGVDWTISTVLMTYHPVTLNDASAAAQEMEVVLDAVIASGLQTVITMPNIDAGGEAMYQVIVAAQQAHPEQLHLVKSLGQLRYLSAMQHCAMVLGNSSSGIIEAASFQKPVVNIGERQLGRVTGANVLHVDCQTEAILQAIETALSDAFVCLLAGVKNPYGNGHTAEKIVGHLKTLSLQDRSALLKKGFHDCAEACS</sequence>
<dbReference type="Gene3D" id="3.40.50.2000">
    <property type="entry name" value="Glycogen Phosphorylase B"/>
    <property type="match status" value="2"/>
</dbReference>
<dbReference type="InterPro" id="IPR029767">
    <property type="entry name" value="WecB-like"/>
</dbReference>
<dbReference type="NCBIfam" id="TIGR03568">
    <property type="entry name" value="NeuC_NnaA"/>
    <property type="match status" value="1"/>
</dbReference>
<dbReference type="InterPro" id="IPR003331">
    <property type="entry name" value="UDP_GlcNAc_Epimerase_2_dom"/>
</dbReference>
<dbReference type="KEGG" id="htr:EPV75_07830"/>
<keyword evidence="2" id="KW-0326">Glycosidase</keyword>
<protein>
    <submittedName>
        <fullName evidence="2">UDP-N-acetylglucosamine 2-epimerase (Hydrolyzing)</fullName>
        <ecNumber evidence="2">3.2.1.183</ecNumber>
    </submittedName>
</protein>
<gene>
    <name evidence="2" type="primary">neuC</name>
    <name evidence="2" type="ORF">EPV75_07830</name>
</gene>
<dbReference type="AlphaFoldDB" id="A0A410H3S9"/>